<dbReference type="Pfam" id="PF16360">
    <property type="entry name" value="GTP-bdg_M"/>
    <property type="match status" value="1"/>
</dbReference>
<dbReference type="Gene3D" id="3.40.50.300">
    <property type="entry name" value="P-loop containing nucleotide triphosphate hydrolases"/>
    <property type="match status" value="1"/>
</dbReference>
<name>A0A6L5Y954_9BACT</name>
<accession>A0A6L5Y954</accession>
<dbReference type="Gene3D" id="3.40.50.11060">
    <property type="entry name" value="GTPase HflX, N-terminal domain"/>
    <property type="match status" value="1"/>
</dbReference>
<feature type="binding site" evidence="6">
    <location>
        <begin position="242"/>
        <end position="245"/>
    </location>
    <ligand>
        <name>GTP</name>
        <dbReference type="ChEBI" id="CHEBI:37565"/>
    </ligand>
</feature>
<dbReference type="InterPro" id="IPR025121">
    <property type="entry name" value="GTPase_HflX_N"/>
</dbReference>
<dbReference type="InterPro" id="IPR032305">
    <property type="entry name" value="GTP-bd_M"/>
</dbReference>
<dbReference type="InterPro" id="IPR042108">
    <property type="entry name" value="GTPase_HflX_N_sf"/>
</dbReference>
<evidence type="ECO:0000256" key="6">
    <source>
        <dbReference type="PIRSR" id="PIRSR006809-1"/>
    </source>
</evidence>
<dbReference type="NCBIfam" id="TIGR03156">
    <property type="entry name" value="GTP_HflX"/>
    <property type="match status" value="1"/>
</dbReference>
<comment type="similarity">
    <text evidence="5">Belongs to the TRAFAC class OBG-HflX-like GTPase superfamily. HflX GTPase family.</text>
</comment>
<reference evidence="11 12" key="1">
    <citation type="submission" date="2019-08" db="EMBL/GenBank/DDBJ databases">
        <title>In-depth cultivation of the pig gut microbiome towards novel bacterial diversity and tailored functional studies.</title>
        <authorList>
            <person name="Wylensek D."/>
            <person name="Hitch T.C.A."/>
            <person name="Clavel T."/>
        </authorList>
    </citation>
    <scope>NUCLEOTIDE SEQUENCE [LARGE SCALE GENOMIC DNA]</scope>
    <source>
        <strain evidence="11 12">SM-530-WT-4B</strain>
    </source>
</reference>
<evidence type="ECO:0000256" key="8">
    <source>
        <dbReference type="SAM" id="Coils"/>
    </source>
</evidence>
<protein>
    <recommendedName>
        <fullName evidence="5">GTPase HflX</fullName>
    </recommendedName>
    <alternativeName>
        <fullName evidence="5">GTP-binding protein HflX</fullName>
    </alternativeName>
</protein>
<feature type="binding site" evidence="7">
    <location>
        <position position="201"/>
    </location>
    <ligand>
        <name>Mg(2+)</name>
        <dbReference type="ChEBI" id="CHEBI:18420"/>
    </ligand>
</feature>
<comment type="subunit">
    <text evidence="5">Monomer. Associates with the 50S ribosomal subunit.</text>
</comment>
<gene>
    <name evidence="5 11" type="primary">hflX</name>
    <name evidence="11" type="ORF">FYJ74_00500</name>
</gene>
<dbReference type="PROSITE" id="PS51705">
    <property type="entry name" value="G_HFLX"/>
    <property type="match status" value="1"/>
</dbReference>
<evidence type="ECO:0000256" key="1">
    <source>
        <dbReference type="ARBA" id="ARBA00022723"/>
    </source>
</evidence>
<evidence type="ECO:0000256" key="3">
    <source>
        <dbReference type="ARBA" id="ARBA00022842"/>
    </source>
</evidence>
<feature type="binding site" evidence="6">
    <location>
        <begin position="336"/>
        <end position="338"/>
    </location>
    <ligand>
        <name>GTP</name>
        <dbReference type="ChEBI" id="CHEBI:37565"/>
    </ligand>
</feature>
<keyword evidence="8" id="KW-0175">Coiled coil</keyword>
<dbReference type="InterPro" id="IPR030394">
    <property type="entry name" value="G_HFLX_dom"/>
</dbReference>
<keyword evidence="4 5" id="KW-0342">GTP-binding</keyword>
<evidence type="ECO:0000259" key="10">
    <source>
        <dbReference type="PROSITE" id="PS51705"/>
    </source>
</evidence>
<dbReference type="GO" id="GO:0005525">
    <property type="term" value="F:GTP binding"/>
    <property type="evidence" value="ECO:0007669"/>
    <property type="project" value="UniProtKB-UniRule"/>
</dbReference>
<feature type="domain" description="Hflx-type G" evidence="10">
    <location>
        <begin position="188"/>
        <end position="358"/>
    </location>
</feature>
<dbReference type="InterPro" id="IPR016496">
    <property type="entry name" value="GTPase_HflX"/>
</dbReference>
<dbReference type="InterPro" id="IPR005225">
    <property type="entry name" value="Small_GTP-bd"/>
</dbReference>
<comment type="function">
    <text evidence="5">GTPase that associates with the 50S ribosomal subunit and may have a role during protein synthesis or ribosome biogenesis.</text>
</comment>
<dbReference type="InterPro" id="IPR006073">
    <property type="entry name" value="GTP-bd"/>
</dbReference>
<dbReference type="AlphaFoldDB" id="A0A6L5Y954"/>
<evidence type="ECO:0000313" key="11">
    <source>
        <dbReference type="EMBL" id="MST54538.1"/>
    </source>
</evidence>
<comment type="subcellular location">
    <subcellularLocation>
        <location evidence="5">Cytoplasm</location>
    </subcellularLocation>
    <text evidence="5">May associate with membranes.</text>
</comment>
<dbReference type="PANTHER" id="PTHR10229">
    <property type="entry name" value="GTP-BINDING PROTEIN HFLX"/>
    <property type="match status" value="1"/>
</dbReference>
<keyword evidence="3 7" id="KW-0460">Magnesium</keyword>
<dbReference type="GO" id="GO:0005737">
    <property type="term" value="C:cytoplasm"/>
    <property type="evidence" value="ECO:0007669"/>
    <property type="project" value="UniProtKB-SubCell"/>
</dbReference>
<keyword evidence="2 5" id="KW-0547">Nucleotide-binding</keyword>
<dbReference type="PRINTS" id="PR00326">
    <property type="entry name" value="GTP1OBG"/>
</dbReference>
<dbReference type="Proteomes" id="UP000473699">
    <property type="component" value="Unassembled WGS sequence"/>
</dbReference>
<feature type="binding site" evidence="6">
    <location>
        <begin position="194"/>
        <end position="201"/>
    </location>
    <ligand>
        <name>GTP</name>
        <dbReference type="ChEBI" id="CHEBI:37565"/>
    </ligand>
</feature>
<keyword evidence="5" id="KW-0963">Cytoplasm</keyword>
<keyword evidence="1 7" id="KW-0479">Metal-binding</keyword>
<keyword evidence="12" id="KW-1185">Reference proteome</keyword>
<dbReference type="Pfam" id="PF01926">
    <property type="entry name" value="MMR_HSR1"/>
    <property type="match status" value="1"/>
</dbReference>
<dbReference type="EMBL" id="VUNH01000001">
    <property type="protein sequence ID" value="MST54538.1"/>
    <property type="molecule type" value="Genomic_DNA"/>
</dbReference>
<dbReference type="PANTHER" id="PTHR10229:SF0">
    <property type="entry name" value="GTP-BINDING PROTEIN 6-RELATED"/>
    <property type="match status" value="1"/>
</dbReference>
<evidence type="ECO:0000256" key="4">
    <source>
        <dbReference type="ARBA" id="ARBA00023134"/>
    </source>
</evidence>
<dbReference type="InterPro" id="IPR027417">
    <property type="entry name" value="P-loop_NTPase"/>
</dbReference>
<feature type="binding site" evidence="6">
    <location>
        <begin position="308"/>
        <end position="311"/>
    </location>
    <ligand>
        <name>GTP</name>
        <dbReference type="ChEBI" id="CHEBI:37565"/>
    </ligand>
</feature>
<feature type="binding site" evidence="6">
    <location>
        <begin position="220"/>
        <end position="224"/>
    </location>
    <ligand>
        <name>GTP</name>
        <dbReference type="ChEBI" id="CHEBI:37565"/>
    </ligand>
</feature>
<dbReference type="HAMAP" id="MF_00900">
    <property type="entry name" value="GTPase_HflX"/>
    <property type="match status" value="1"/>
</dbReference>
<dbReference type="PIRSF" id="PIRSF006809">
    <property type="entry name" value="GTP-binding_hflX_prd"/>
    <property type="match status" value="1"/>
</dbReference>
<evidence type="ECO:0000256" key="7">
    <source>
        <dbReference type="PIRSR" id="PIRSR006809-2"/>
    </source>
</evidence>
<sequence>MITGLELPLRDDLDLLLEELRLLLANIDVEVVAVSTQKKDRPDPAFLLGAGKVDELKILAHASEADLIVCNDLLTPIQLSNMRRKTDCEVWDRALVIMKIFERRAATAEAKLQVDLARCRYEMPHIRGLGKQMSNAGAGIGTRGPGETEFERHRRKLQARIVEASRKLEEMKKRRQGQRKQRRRSGIPTVALVGYTNSGKTTLLKRLSGDKKLYAADQLFATLDTAVRSVRLPSGKNILMADTVGFIRELPPELIAAFRTTLEEACQADMLLVVLDANDPDLTATYDVIQQTLDEIGAAALPRAVVLNKVDRSGLFRVDRIKAQLRRDGLPVCALSALTGEGVENLWGVFDWLAVRRS</sequence>
<dbReference type="NCBIfam" id="TIGR00231">
    <property type="entry name" value="small_GTP"/>
    <property type="match status" value="1"/>
</dbReference>
<evidence type="ECO:0000313" key="12">
    <source>
        <dbReference type="Proteomes" id="UP000473699"/>
    </source>
</evidence>
<dbReference type="CDD" id="cd01878">
    <property type="entry name" value="HflX"/>
    <property type="match status" value="1"/>
</dbReference>
<dbReference type="RefSeq" id="WP_326830832.1">
    <property type="nucleotide sequence ID" value="NZ_VUNH01000001.1"/>
</dbReference>
<organism evidence="11 12">
    <name type="scientific">Pyramidobacter porci</name>
    <dbReference type="NCBI Taxonomy" id="2605789"/>
    <lineage>
        <taxon>Bacteria</taxon>
        <taxon>Thermotogati</taxon>
        <taxon>Synergistota</taxon>
        <taxon>Synergistia</taxon>
        <taxon>Synergistales</taxon>
        <taxon>Dethiosulfovibrionaceae</taxon>
        <taxon>Pyramidobacter</taxon>
    </lineage>
</organism>
<feature type="region of interest" description="Disordered" evidence="9">
    <location>
        <begin position="132"/>
        <end position="153"/>
    </location>
</feature>
<comment type="caution">
    <text evidence="11">The sequence shown here is derived from an EMBL/GenBank/DDBJ whole genome shotgun (WGS) entry which is preliminary data.</text>
</comment>
<proteinExistence type="inferred from homology"/>
<evidence type="ECO:0000256" key="9">
    <source>
        <dbReference type="SAM" id="MobiDB-lite"/>
    </source>
</evidence>
<dbReference type="GO" id="GO:0043022">
    <property type="term" value="F:ribosome binding"/>
    <property type="evidence" value="ECO:0007669"/>
    <property type="project" value="TreeGrafter"/>
</dbReference>
<dbReference type="Pfam" id="PF13167">
    <property type="entry name" value="GTP-bdg_N"/>
    <property type="match status" value="1"/>
</dbReference>
<dbReference type="SUPFAM" id="SSF52540">
    <property type="entry name" value="P-loop containing nucleoside triphosphate hydrolases"/>
    <property type="match status" value="1"/>
</dbReference>
<feature type="binding site" evidence="7">
    <location>
        <position position="222"/>
    </location>
    <ligand>
        <name>Mg(2+)</name>
        <dbReference type="ChEBI" id="CHEBI:18420"/>
    </ligand>
</feature>
<dbReference type="GO" id="GO:0046872">
    <property type="term" value="F:metal ion binding"/>
    <property type="evidence" value="ECO:0007669"/>
    <property type="project" value="UniProtKB-KW"/>
</dbReference>
<evidence type="ECO:0000256" key="5">
    <source>
        <dbReference type="HAMAP-Rule" id="MF_00900"/>
    </source>
</evidence>
<comment type="cofactor">
    <cofactor evidence="7">
        <name>Mg(2+)</name>
        <dbReference type="ChEBI" id="CHEBI:18420"/>
    </cofactor>
</comment>
<evidence type="ECO:0000256" key="2">
    <source>
        <dbReference type="ARBA" id="ARBA00022741"/>
    </source>
</evidence>
<dbReference type="Gene3D" id="6.10.250.2860">
    <property type="match status" value="1"/>
</dbReference>
<feature type="coiled-coil region" evidence="8">
    <location>
        <begin position="154"/>
        <end position="181"/>
    </location>
</feature>
<dbReference type="GO" id="GO:0003924">
    <property type="term" value="F:GTPase activity"/>
    <property type="evidence" value="ECO:0007669"/>
    <property type="project" value="UniProtKB-UniRule"/>
</dbReference>